<dbReference type="SUPFAM" id="SSF47823">
    <property type="entry name" value="lambda integrase-like, N-terminal domain"/>
    <property type="match status" value="1"/>
</dbReference>
<dbReference type="Pfam" id="PF17917">
    <property type="entry name" value="RT_RNaseH"/>
    <property type="match status" value="1"/>
</dbReference>
<proteinExistence type="inferred from homology"/>
<comment type="similarity">
    <text evidence="1">Belongs to the beta type-B retroviral polymerase family. HERV class-II K(HML-2) pol subfamily.</text>
</comment>
<evidence type="ECO:0000256" key="5">
    <source>
        <dbReference type="ARBA" id="ARBA00022722"/>
    </source>
</evidence>
<evidence type="ECO:0000256" key="3">
    <source>
        <dbReference type="ARBA" id="ARBA00022679"/>
    </source>
</evidence>
<dbReference type="Gene3D" id="3.10.10.10">
    <property type="entry name" value="HIV Type 1 Reverse Transcriptase, subunit A, domain 1"/>
    <property type="match status" value="1"/>
</dbReference>
<evidence type="ECO:0000256" key="7">
    <source>
        <dbReference type="ARBA" id="ARBA00022801"/>
    </source>
</evidence>
<dbReference type="PANTHER" id="PTHR33050">
    <property type="entry name" value="REVERSE TRANSCRIPTASE DOMAIN-CONTAINING PROTEIN"/>
    <property type="match status" value="1"/>
</dbReference>
<sequence length="973" mass="108632">MGGSASRCRHHPYERTGVVTERREKCAFSITENHLSRRGVGSTTMQACIFPARIKSSSRQSREARCWELLIAVYASDGCVPHRLGSGHEWPPRPWSVERSPSSLALQLPGDADRVSGPLRAGPTGEGRGPPHSSVPVSPLCPREISLPTLPGFRAQRSPASPHLSLPPGNVAELGSSPPLRGSLQQLVRLSPAGHPLQDTELAAQTTPEASLERLVPLVDYLAAWKLLPNVSAWVLRTVERGYRIQFGAPPPFNGVFPNGVSPEQGLVMEQEVETLLRKEAIEVVPPQDGESGFYSRYFIVPKKDGGLRPILDLRLLNRSVMRLKFKMLTINQVVSQIRSEDWFVTIDLKDAYFHVSILPEHRKFLRFAFRGEAYQYRVLPFGLALSPRTFTKCVDAALAPLLLWGIHTLNYIDDWLILAQSEHMAVQHRDVVLAHLKELGLRLNAKKSVLSPLQRTTYLGKVWDSTTMQARLSPARIESILTAVMRVTEGRSLTVKQFQRLLGLMAAASNVIPFGLLYMRPLQWWLRTEGFSPRGNPFRMIKVTRQCLRALDMWKKPWFLSQDPVLGAPCRRITLATDASLTGWGAVMSGHPARGLWSSRHLTWHITCLEMLAVFRALKHFLPDLIGHHVLVCTDNTAVVYYFNHQGGLCSRPLYKLAHQILVWSQDKLLSLRAVHVPGHLNMGADILSRQGLRPGEWMLHPEVVKQIWKVFGQAQVDLFATQENAQCPHWFSLTHPAPLGLDAMVQTWQRLRLYAFPLIALLPGVLERVCQDGDHLLLVAPYWLARAWFSDLIPSSTALPGRFPSGGISSRKREAPSFTLALVASGLSTKVVETILQSRAPSTRKLYTLKWKLFTSWCGDHQQDPVNCPVGTVLEFLQDRFSAGLAHSTLKVYVAAIAAYHTLLGGPSVGRNAWLQVSSTRLLLYLEAAGCMHRTCFKLSGLYVTPPVMSRFSIGLFAHVFQSVVTLEAFP</sequence>
<evidence type="ECO:0000256" key="1">
    <source>
        <dbReference type="ARBA" id="ARBA00010879"/>
    </source>
</evidence>
<dbReference type="Pfam" id="PF00078">
    <property type="entry name" value="RVT_1"/>
    <property type="match status" value="1"/>
</dbReference>
<keyword evidence="13" id="KW-1185">Reference proteome</keyword>
<keyword evidence="8" id="KW-0695">RNA-directed DNA polymerase</keyword>
<dbReference type="PROSITE" id="PS50878">
    <property type="entry name" value="RT_POL"/>
    <property type="match status" value="1"/>
</dbReference>
<name>A0ABQ8M0I0_LABRO</name>
<gene>
    <name evidence="12" type="ORF">H4Q32_012859</name>
</gene>
<evidence type="ECO:0000256" key="6">
    <source>
        <dbReference type="ARBA" id="ARBA00022759"/>
    </source>
</evidence>
<evidence type="ECO:0000256" key="8">
    <source>
        <dbReference type="ARBA" id="ARBA00022918"/>
    </source>
</evidence>
<dbReference type="InterPro" id="IPR043128">
    <property type="entry name" value="Rev_trsase/Diguanyl_cyclase"/>
</dbReference>
<evidence type="ECO:0000256" key="9">
    <source>
        <dbReference type="ARBA" id="ARBA00023125"/>
    </source>
</evidence>
<dbReference type="InterPro" id="IPR052055">
    <property type="entry name" value="Hepadnavirus_pol/RT"/>
</dbReference>
<dbReference type="InterPro" id="IPR041373">
    <property type="entry name" value="RT_RNaseH"/>
</dbReference>
<comment type="caution">
    <text evidence="12">The sequence shown here is derived from an EMBL/GenBank/DDBJ whole genome shotgun (WGS) entry which is preliminary data.</text>
</comment>
<evidence type="ECO:0000256" key="10">
    <source>
        <dbReference type="SAM" id="MobiDB-lite"/>
    </source>
</evidence>
<keyword evidence="4" id="KW-0548">Nucleotidyltransferase</keyword>
<dbReference type="InterPro" id="IPR010998">
    <property type="entry name" value="Integrase_recombinase_N"/>
</dbReference>
<evidence type="ECO:0000313" key="13">
    <source>
        <dbReference type="Proteomes" id="UP000830375"/>
    </source>
</evidence>
<evidence type="ECO:0000259" key="11">
    <source>
        <dbReference type="PROSITE" id="PS50878"/>
    </source>
</evidence>
<keyword evidence="9" id="KW-0238">DNA-binding</keyword>
<dbReference type="Gene3D" id="3.30.70.270">
    <property type="match status" value="1"/>
</dbReference>
<keyword evidence="5" id="KW-0540">Nuclease</keyword>
<dbReference type="CDD" id="cd09275">
    <property type="entry name" value="RNase_HI_RT_DIRS1"/>
    <property type="match status" value="1"/>
</dbReference>
<keyword evidence="6" id="KW-0255">Endonuclease</keyword>
<dbReference type="InterPro" id="IPR043502">
    <property type="entry name" value="DNA/RNA_pol_sf"/>
</dbReference>
<dbReference type="EMBL" id="JACTAM010000015">
    <property type="protein sequence ID" value="KAI2656041.1"/>
    <property type="molecule type" value="Genomic_DNA"/>
</dbReference>
<evidence type="ECO:0000256" key="2">
    <source>
        <dbReference type="ARBA" id="ARBA00012180"/>
    </source>
</evidence>
<keyword evidence="7" id="KW-0378">Hydrolase</keyword>
<dbReference type="PANTHER" id="PTHR33050:SF7">
    <property type="entry name" value="RIBONUCLEASE H"/>
    <property type="match status" value="1"/>
</dbReference>
<protein>
    <recommendedName>
        <fullName evidence="2">ribonuclease H</fullName>
        <ecNumber evidence="2">3.1.26.4</ecNumber>
    </recommendedName>
</protein>
<dbReference type="Gene3D" id="1.10.150.130">
    <property type="match status" value="1"/>
</dbReference>
<evidence type="ECO:0000256" key="4">
    <source>
        <dbReference type="ARBA" id="ARBA00022695"/>
    </source>
</evidence>
<organism evidence="12 13">
    <name type="scientific">Labeo rohita</name>
    <name type="common">Indian major carp</name>
    <name type="synonym">Cyprinus rohita</name>
    <dbReference type="NCBI Taxonomy" id="84645"/>
    <lineage>
        <taxon>Eukaryota</taxon>
        <taxon>Metazoa</taxon>
        <taxon>Chordata</taxon>
        <taxon>Craniata</taxon>
        <taxon>Vertebrata</taxon>
        <taxon>Euteleostomi</taxon>
        <taxon>Actinopterygii</taxon>
        <taxon>Neopterygii</taxon>
        <taxon>Teleostei</taxon>
        <taxon>Ostariophysi</taxon>
        <taxon>Cypriniformes</taxon>
        <taxon>Cyprinidae</taxon>
        <taxon>Labeoninae</taxon>
        <taxon>Labeonini</taxon>
        <taxon>Labeo</taxon>
    </lineage>
</organism>
<feature type="region of interest" description="Disordered" evidence="10">
    <location>
        <begin position="107"/>
        <end position="177"/>
    </location>
</feature>
<dbReference type="CDD" id="cd03714">
    <property type="entry name" value="RT_DIRS1"/>
    <property type="match status" value="1"/>
</dbReference>
<feature type="domain" description="Reverse transcriptase" evidence="11">
    <location>
        <begin position="282"/>
        <end position="464"/>
    </location>
</feature>
<dbReference type="EC" id="3.1.26.4" evidence="2"/>
<dbReference type="SUPFAM" id="SSF56672">
    <property type="entry name" value="DNA/RNA polymerases"/>
    <property type="match status" value="1"/>
</dbReference>
<keyword evidence="3" id="KW-0808">Transferase</keyword>
<accession>A0ABQ8M0I0</accession>
<dbReference type="InterPro" id="IPR000477">
    <property type="entry name" value="RT_dom"/>
</dbReference>
<dbReference type="Proteomes" id="UP000830375">
    <property type="component" value="Unassembled WGS sequence"/>
</dbReference>
<evidence type="ECO:0000313" key="12">
    <source>
        <dbReference type="EMBL" id="KAI2656041.1"/>
    </source>
</evidence>
<reference evidence="12 13" key="1">
    <citation type="submission" date="2022-01" db="EMBL/GenBank/DDBJ databases">
        <title>A high-quality chromosome-level genome assembly of rohu carp, Labeo rohita.</title>
        <authorList>
            <person name="Arick M.A. II"/>
            <person name="Hsu C.-Y."/>
            <person name="Magbanua Z."/>
            <person name="Pechanova O."/>
            <person name="Grover C."/>
            <person name="Miller E."/>
            <person name="Thrash A."/>
            <person name="Ezzel L."/>
            <person name="Alam S."/>
            <person name="Benzie J."/>
            <person name="Hamilton M."/>
            <person name="Karsi A."/>
            <person name="Lawrence M.L."/>
            <person name="Peterson D.G."/>
        </authorList>
    </citation>
    <scope>NUCLEOTIDE SEQUENCE [LARGE SCALE GENOMIC DNA]</scope>
    <source>
        <strain evidence="13">BAU-BD-2019</strain>
        <tissue evidence="12">Blood</tissue>
    </source>
</reference>